<evidence type="ECO:0000256" key="2">
    <source>
        <dbReference type="SAM" id="Phobius"/>
    </source>
</evidence>
<dbReference type="Proteomes" id="UP000664859">
    <property type="component" value="Unassembled WGS sequence"/>
</dbReference>
<keyword evidence="2" id="KW-0812">Transmembrane</keyword>
<evidence type="ECO:0000256" key="1">
    <source>
        <dbReference type="SAM" id="MobiDB-lite"/>
    </source>
</evidence>
<organism evidence="3 4">
    <name type="scientific">Tribonema minus</name>
    <dbReference type="NCBI Taxonomy" id="303371"/>
    <lineage>
        <taxon>Eukaryota</taxon>
        <taxon>Sar</taxon>
        <taxon>Stramenopiles</taxon>
        <taxon>Ochrophyta</taxon>
        <taxon>PX clade</taxon>
        <taxon>Xanthophyceae</taxon>
        <taxon>Tribonematales</taxon>
        <taxon>Tribonemataceae</taxon>
        <taxon>Tribonema</taxon>
    </lineage>
</organism>
<keyword evidence="2" id="KW-0472">Membrane</keyword>
<proteinExistence type="predicted"/>
<evidence type="ECO:0000313" key="3">
    <source>
        <dbReference type="EMBL" id="KAG5187360.1"/>
    </source>
</evidence>
<accession>A0A836CI22</accession>
<feature type="transmembrane region" description="Helical" evidence="2">
    <location>
        <begin position="228"/>
        <end position="249"/>
    </location>
</feature>
<feature type="transmembrane region" description="Helical" evidence="2">
    <location>
        <begin position="139"/>
        <end position="158"/>
    </location>
</feature>
<feature type="region of interest" description="Disordered" evidence="1">
    <location>
        <begin position="63"/>
        <end position="85"/>
    </location>
</feature>
<sequence>MRLAQTAAAIVNSLELSTAADFTVRSEVRQLTNTIKTGTSKIAVLGAVKALAKQLDDIEASHWSERAKPSSPQQPPPTPLPRSGDSEVTTMAAFLKDQAELFTKTLSTAMSAVAIFFAFVAVIYQSVLTLNLEKEMCTLIWSPVALYCVGAYMTYRAVYKLVTRAEQIENGIRRVQIALLLFLSACDHEQRVGAIKLDPHAVVRTLEVDALERAVYLSSDFKANARTALILITAAATLSAVQTMCVVPFI</sequence>
<evidence type="ECO:0000313" key="4">
    <source>
        <dbReference type="Proteomes" id="UP000664859"/>
    </source>
</evidence>
<evidence type="ECO:0008006" key="5">
    <source>
        <dbReference type="Google" id="ProtNLM"/>
    </source>
</evidence>
<keyword evidence="2" id="KW-1133">Transmembrane helix</keyword>
<dbReference type="AlphaFoldDB" id="A0A836CI22"/>
<reference evidence="3" key="1">
    <citation type="submission" date="2021-02" db="EMBL/GenBank/DDBJ databases">
        <title>First Annotated Genome of the Yellow-green Alga Tribonema minus.</title>
        <authorList>
            <person name="Mahan K.M."/>
        </authorList>
    </citation>
    <scope>NUCLEOTIDE SEQUENCE</scope>
    <source>
        <strain evidence="3">UTEX B ZZ1240</strain>
    </source>
</reference>
<feature type="transmembrane region" description="Helical" evidence="2">
    <location>
        <begin position="106"/>
        <end position="127"/>
    </location>
</feature>
<name>A0A836CI22_9STRA</name>
<comment type="caution">
    <text evidence="3">The sequence shown here is derived from an EMBL/GenBank/DDBJ whole genome shotgun (WGS) entry which is preliminary data.</text>
</comment>
<gene>
    <name evidence="3" type="ORF">JKP88DRAFT_307612</name>
</gene>
<keyword evidence="4" id="KW-1185">Reference proteome</keyword>
<protein>
    <recommendedName>
        <fullName evidence="5">Transmembrane protein</fullName>
    </recommendedName>
</protein>
<dbReference type="EMBL" id="JAFCMP010000090">
    <property type="protein sequence ID" value="KAG5187360.1"/>
    <property type="molecule type" value="Genomic_DNA"/>
</dbReference>